<feature type="region of interest" description="Disordered" evidence="1">
    <location>
        <begin position="602"/>
        <end position="662"/>
    </location>
</feature>
<dbReference type="AlphaFoldDB" id="A0A3N4I077"/>
<dbReference type="OrthoDB" id="419770at2759"/>
<name>A0A3N4I077_ASCIM</name>
<feature type="region of interest" description="Disordered" evidence="1">
    <location>
        <begin position="540"/>
        <end position="569"/>
    </location>
</feature>
<gene>
    <name evidence="2" type="ORF">BJ508DRAFT_140487</name>
</gene>
<feature type="region of interest" description="Disordered" evidence="1">
    <location>
        <begin position="85"/>
        <end position="157"/>
    </location>
</feature>
<evidence type="ECO:0000256" key="1">
    <source>
        <dbReference type="SAM" id="MobiDB-lite"/>
    </source>
</evidence>
<feature type="compositionally biased region" description="Polar residues" evidence="1">
    <location>
        <begin position="314"/>
        <end position="341"/>
    </location>
</feature>
<reference evidence="2 3" key="1">
    <citation type="journal article" date="2018" name="Nat. Ecol. Evol.">
        <title>Pezizomycetes genomes reveal the molecular basis of ectomycorrhizal truffle lifestyle.</title>
        <authorList>
            <person name="Murat C."/>
            <person name="Payen T."/>
            <person name="Noel B."/>
            <person name="Kuo A."/>
            <person name="Morin E."/>
            <person name="Chen J."/>
            <person name="Kohler A."/>
            <person name="Krizsan K."/>
            <person name="Balestrini R."/>
            <person name="Da Silva C."/>
            <person name="Montanini B."/>
            <person name="Hainaut M."/>
            <person name="Levati E."/>
            <person name="Barry K.W."/>
            <person name="Belfiori B."/>
            <person name="Cichocki N."/>
            <person name="Clum A."/>
            <person name="Dockter R.B."/>
            <person name="Fauchery L."/>
            <person name="Guy J."/>
            <person name="Iotti M."/>
            <person name="Le Tacon F."/>
            <person name="Lindquist E.A."/>
            <person name="Lipzen A."/>
            <person name="Malagnac F."/>
            <person name="Mello A."/>
            <person name="Molinier V."/>
            <person name="Miyauchi S."/>
            <person name="Poulain J."/>
            <person name="Riccioni C."/>
            <person name="Rubini A."/>
            <person name="Sitrit Y."/>
            <person name="Splivallo R."/>
            <person name="Traeger S."/>
            <person name="Wang M."/>
            <person name="Zifcakova L."/>
            <person name="Wipf D."/>
            <person name="Zambonelli A."/>
            <person name="Paolocci F."/>
            <person name="Nowrousian M."/>
            <person name="Ottonello S."/>
            <person name="Baldrian P."/>
            <person name="Spatafora J.W."/>
            <person name="Henrissat B."/>
            <person name="Nagy L.G."/>
            <person name="Aury J.M."/>
            <person name="Wincker P."/>
            <person name="Grigoriev I.V."/>
            <person name="Bonfante P."/>
            <person name="Martin F.M."/>
        </authorList>
    </citation>
    <scope>NUCLEOTIDE SEQUENCE [LARGE SCALE GENOMIC DNA]</scope>
    <source>
        <strain evidence="2 3">RN42</strain>
    </source>
</reference>
<evidence type="ECO:0000313" key="2">
    <source>
        <dbReference type="EMBL" id="RPA79502.1"/>
    </source>
</evidence>
<sequence>MDETTPRAGTLAPMRALPSLRINTPAFDPNSLSAMHTANSGLRTPNRLRAHTMSAIPRTPMKQIFTDFTRNGGMWDDTEPATAIEEERPGSASSSHSQSSNFSHYSLASGGGSCTSPEEDNTFVFPQEEIKEIPTIRKRRSSRSSGKEKREDPVANKETVWTQEMDDHLWRTYSLYQQDARMTPFYVVPGGVPPLGVCCRVVRAAKKTWPSGKKSWIASESDARKRLRVLCKSQYGAPSFGPYRDGLRGESIRAGPPRVIRTGHARRHHSEDISSFSRNLDREYEFGTRSMQLSLMTSSSTTMRPDGMLASWSIPESTAPRTPTDSPTHTTFQNPFNSDSLTPMPMVLDTPHPPRSRTGSLAALELIFPTSSAPNPLSIPRRPSLQEPPQHPNPLLPPLELKSSSSPFGTWPRRRHDSSSPVESKVSKSPRKGRRSAIPSVFTSSSPSPRRRRCSDEAPAPLTLQIPSEPPAPLAPPPNLSRRQRGMTLSTLPRRLPFSEGFEGPVPTSYRQHRSSESLSGINRFSGSRFGDFLPIPGSAVEETEPAEPRETPSRLGSPFRERAPSFRGGKAPFMGLGMGLKAVSHESLPMPNLAASFGESSRVMGDMGPPPVPMSLASPFGADRSSVDRPIVPSRGSSLGKTGKGLQSPGDGERRVKRMRE</sequence>
<keyword evidence="3" id="KW-1185">Reference proteome</keyword>
<dbReference type="EMBL" id="ML119698">
    <property type="protein sequence ID" value="RPA79502.1"/>
    <property type="molecule type" value="Genomic_DNA"/>
</dbReference>
<feature type="compositionally biased region" description="Low complexity" evidence="1">
    <location>
        <begin position="398"/>
        <end position="407"/>
    </location>
</feature>
<dbReference type="Proteomes" id="UP000275078">
    <property type="component" value="Unassembled WGS sequence"/>
</dbReference>
<proteinExistence type="predicted"/>
<feature type="region of interest" description="Disordered" evidence="1">
    <location>
        <begin position="298"/>
        <end position="358"/>
    </location>
</feature>
<feature type="compositionally biased region" description="Pro residues" evidence="1">
    <location>
        <begin position="468"/>
        <end position="479"/>
    </location>
</feature>
<accession>A0A3N4I077</accession>
<protein>
    <submittedName>
        <fullName evidence="2">Uncharacterized protein</fullName>
    </submittedName>
</protein>
<organism evidence="2 3">
    <name type="scientific">Ascobolus immersus RN42</name>
    <dbReference type="NCBI Taxonomy" id="1160509"/>
    <lineage>
        <taxon>Eukaryota</taxon>
        <taxon>Fungi</taxon>
        <taxon>Dikarya</taxon>
        <taxon>Ascomycota</taxon>
        <taxon>Pezizomycotina</taxon>
        <taxon>Pezizomycetes</taxon>
        <taxon>Pezizales</taxon>
        <taxon>Ascobolaceae</taxon>
        <taxon>Ascobolus</taxon>
    </lineage>
</organism>
<evidence type="ECO:0000313" key="3">
    <source>
        <dbReference type="Proteomes" id="UP000275078"/>
    </source>
</evidence>
<feature type="compositionally biased region" description="Low complexity" evidence="1">
    <location>
        <begin position="91"/>
        <end position="106"/>
    </location>
</feature>
<feature type="region of interest" description="Disordered" evidence="1">
    <location>
        <begin position="371"/>
        <end position="517"/>
    </location>
</feature>
<feature type="compositionally biased region" description="Basic and acidic residues" evidence="1">
    <location>
        <begin position="145"/>
        <end position="155"/>
    </location>
</feature>